<evidence type="ECO:0008006" key="4">
    <source>
        <dbReference type="Google" id="ProtNLM"/>
    </source>
</evidence>
<feature type="transmembrane region" description="Helical" evidence="1">
    <location>
        <begin position="88"/>
        <end position="106"/>
    </location>
</feature>
<feature type="transmembrane region" description="Helical" evidence="1">
    <location>
        <begin position="190"/>
        <end position="206"/>
    </location>
</feature>
<feature type="transmembrane region" description="Helical" evidence="1">
    <location>
        <begin position="282"/>
        <end position="301"/>
    </location>
</feature>
<evidence type="ECO:0000313" key="2">
    <source>
        <dbReference type="EMBL" id="SPP29490.1"/>
    </source>
</evidence>
<feature type="transmembrane region" description="Helical" evidence="1">
    <location>
        <begin position="330"/>
        <end position="347"/>
    </location>
</feature>
<feature type="transmembrane region" description="Helical" evidence="1">
    <location>
        <begin position="218"/>
        <end position="237"/>
    </location>
</feature>
<sequence length="525" mass="61382">MQRAKEKQKSPWYDYLILLCFAFFTLLFFTKSSPLFYLNDWLDSNAYFTVGKGIIHGLIPYRDLFEQKGPLLYFIHAGAYLIERKNFTGVYVFQSIGLFISLLFAYKTFTLYTTRKIALLMSLFLPPLLLITLFYRTGDSAEEFSTPFIFGLLYFTFKIIHSQTFQHGLSCYLYQGISLGAVFWMKYTLIGPWIGFFFFICCLLLIKKEFVLLLKITLISLCGFSLMSIPILFYFYYHQAITDLIDVYFHFNIFYYPPTTHAFFSIIRSFVFTAGNIIKAPLILKLMLIVGLFSAFCTTVISKRLIDRLLLLTLFSFTFITAYWGGKNYLYYFLILLPFVIYAFIAALKTIKKRLINITFEITHRHLFIAIFVSMALTFMNNPLILESKIFPNNSTLVNNKQNISTKTPQTIQHIFANIIKKSNNQTLLNYGFLDYGVYTAGDFLPNVRYFMKQNISNEIYPDIMDAQNKYIKLKTTQFVIVKTKHPLKEKDVGTALLHKNYQLVADYSDKKTKTVHYWLFESKK</sequence>
<protein>
    <recommendedName>
        <fullName evidence="4">Glycosyltransferase RgtA/B/C/D-like domain-containing protein</fullName>
    </recommendedName>
</protein>
<keyword evidence="1" id="KW-1133">Transmembrane helix</keyword>
<reference evidence="3" key="1">
    <citation type="submission" date="2018-04" db="EMBL/GenBank/DDBJ databases">
        <authorList>
            <person name="Illikoud N."/>
        </authorList>
    </citation>
    <scope>NUCLEOTIDE SEQUENCE [LARGE SCALE GENOMIC DNA]</scope>
</reference>
<gene>
    <name evidence="2" type="ORF">BTBSAS_50138</name>
</gene>
<dbReference type="EMBL" id="OUNC01000045">
    <property type="protein sequence ID" value="SPP29490.1"/>
    <property type="molecule type" value="Genomic_DNA"/>
</dbReference>
<evidence type="ECO:0000256" key="1">
    <source>
        <dbReference type="SAM" id="Phobius"/>
    </source>
</evidence>
<dbReference type="AlphaFoldDB" id="A0A2X0R5Q0"/>
<proteinExistence type="predicted"/>
<evidence type="ECO:0000313" key="3">
    <source>
        <dbReference type="Proteomes" id="UP000270190"/>
    </source>
</evidence>
<organism evidence="2 3">
    <name type="scientific">Brochothrix thermosphacta</name>
    <name type="common">Microbacterium thermosphactum</name>
    <dbReference type="NCBI Taxonomy" id="2756"/>
    <lineage>
        <taxon>Bacteria</taxon>
        <taxon>Bacillati</taxon>
        <taxon>Bacillota</taxon>
        <taxon>Bacilli</taxon>
        <taxon>Bacillales</taxon>
        <taxon>Listeriaceae</taxon>
        <taxon>Brochothrix</taxon>
    </lineage>
</organism>
<keyword evidence="1" id="KW-0812">Transmembrane</keyword>
<feature type="transmembrane region" description="Helical" evidence="1">
    <location>
        <begin position="367"/>
        <end position="386"/>
    </location>
</feature>
<feature type="transmembrane region" description="Helical" evidence="1">
    <location>
        <begin position="12"/>
        <end position="30"/>
    </location>
</feature>
<keyword evidence="1" id="KW-0472">Membrane</keyword>
<dbReference type="RefSeq" id="WP_120488024.1">
    <property type="nucleotide sequence ID" value="NZ_CBCPKC010000007.1"/>
</dbReference>
<feature type="transmembrane region" description="Helical" evidence="1">
    <location>
        <begin position="144"/>
        <end position="160"/>
    </location>
</feature>
<feature type="transmembrane region" description="Helical" evidence="1">
    <location>
        <begin position="167"/>
        <end position="184"/>
    </location>
</feature>
<feature type="transmembrane region" description="Helical" evidence="1">
    <location>
        <begin position="118"/>
        <end position="138"/>
    </location>
</feature>
<name>A0A2X0R5Q0_BROTH</name>
<feature type="transmembrane region" description="Helical" evidence="1">
    <location>
        <begin position="308"/>
        <end position="324"/>
    </location>
</feature>
<dbReference type="Proteomes" id="UP000270190">
    <property type="component" value="Unassembled WGS sequence"/>
</dbReference>
<accession>A0A2X0R5Q0</accession>